<dbReference type="EMBL" id="CAJVPV010001056">
    <property type="protein sequence ID" value="CAG8484899.1"/>
    <property type="molecule type" value="Genomic_DNA"/>
</dbReference>
<dbReference type="InterPro" id="IPR013766">
    <property type="entry name" value="Thioredoxin_domain"/>
</dbReference>
<evidence type="ECO:0000313" key="7">
    <source>
        <dbReference type="Proteomes" id="UP000789342"/>
    </source>
</evidence>
<reference evidence="6" key="1">
    <citation type="submission" date="2021-06" db="EMBL/GenBank/DDBJ databases">
        <authorList>
            <person name="Kallberg Y."/>
            <person name="Tangrot J."/>
            <person name="Rosling A."/>
        </authorList>
    </citation>
    <scope>NUCLEOTIDE SEQUENCE</scope>
    <source>
        <strain evidence="6">CL551</strain>
    </source>
</reference>
<dbReference type="Gene3D" id="3.40.30.10">
    <property type="entry name" value="Glutaredoxin"/>
    <property type="match status" value="1"/>
</dbReference>
<dbReference type="InterPro" id="IPR036249">
    <property type="entry name" value="Thioredoxin-like_sf"/>
</dbReference>
<dbReference type="Pfam" id="PF00085">
    <property type="entry name" value="Thioredoxin"/>
    <property type="match status" value="1"/>
</dbReference>
<dbReference type="PROSITE" id="PS51352">
    <property type="entry name" value="THIOREDOXIN_2"/>
    <property type="match status" value="1"/>
</dbReference>
<dbReference type="PRINTS" id="PR00421">
    <property type="entry name" value="THIOREDOXIN"/>
</dbReference>
<keyword evidence="4" id="KW-0676">Redox-active center</keyword>
<evidence type="ECO:0000256" key="3">
    <source>
        <dbReference type="ARBA" id="ARBA00023157"/>
    </source>
</evidence>
<dbReference type="PROSITE" id="PS00194">
    <property type="entry name" value="THIOREDOXIN_1"/>
    <property type="match status" value="1"/>
</dbReference>
<proteinExistence type="predicted"/>
<dbReference type="InterPro" id="IPR017937">
    <property type="entry name" value="Thioredoxin_CS"/>
</dbReference>
<keyword evidence="1" id="KW-0813">Transport</keyword>
<keyword evidence="7" id="KW-1185">Reference proteome</keyword>
<evidence type="ECO:0000313" key="6">
    <source>
        <dbReference type="EMBL" id="CAG8484899.1"/>
    </source>
</evidence>
<dbReference type="InterPro" id="IPR005746">
    <property type="entry name" value="Thioredoxin"/>
</dbReference>
<feature type="domain" description="Thioredoxin" evidence="5">
    <location>
        <begin position="12"/>
        <end position="135"/>
    </location>
</feature>
<evidence type="ECO:0000256" key="4">
    <source>
        <dbReference type="ARBA" id="ARBA00023284"/>
    </source>
</evidence>
<dbReference type="SUPFAM" id="SSF52833">
    <property type="entry name" value="Thioredoxin-like"/>
    <property type="match status" value="1"/>
</dbReference>
<keyword evidence="2" id="KW-0249">Electron transport</keyword>
<name>A0A9N8WEU5_9GLOM</name>
<dbReference type="PANTHER" id="PTHR45663:SF11">
    <property type="entry name" value="GEO12009P1"/>
    <property type="match status" value="1"/>
</dbReference>
<dbReference type="OrthoDB" id="2121326at2759"/>
<gene>
    <name evidence="6" type="ORF">AMORRO_LOCUS2491</name>
</gene>
<dbReference type="Proteomes" id="UP000789342">
    <property type="component" value="Unassembled WGS sequence"/>
</dbReference>
<evidence type="ECO:0000256" key="1">
    <source>
        <dbReference type="ARBA" id="ARBA00022448"/>
    </source>
</evidence>
<comment type="caution">
    <text evidence="6">The sequence shown here is derived from an EMBL/GenBank/DDBJ whole genome shotgun (WGS) entry which is preliminary data.</text>
</comment>
<sequence>MFANFIRPTLNYVRRLPASHFHTTSVIRTGKILVATNETFKELVLDANEPVIVDFYADWCGPCKLLTPILERVVKDNKRVTLVKVDADANQQVTDKYEITGLPTVFCFHKGKPKVHFIGVKSEGHIKDFVEQASALADH</sequence>
<keyword evidence="3" id="KW-1015">Disulfide bond</keyword>
<organism evidence="6 7">
    <name type="scientific">Acaulospora morrowiae</name>
    <dbReference type="NCBI Taxonomy" id="94023"/>
    <lineage>
        <taxon>Eukaryota</taxon>
        <taxon>Fungi</taxon>
        <taxon>Fungi incertae sedis</taxon>
        <taxon>Mucoromycota</taxon>
        <taxon>Glomeromycotina</taxon>
        <taxon>Glomeromycetes</taxon>
        <taxon>Diversisporales</taxon>
        <taxon>Acaulosporaceae</taxon>
        <taxon>Acaulospora</taxon>
    </lineage>
</organism>
<dbReference type="PANTHER" id="PTHR45663">
    <property type="entry name" value="GEO12009P1"/>
    <property type="match status" value="1"/>
</dbReference>
<protein>
    <submittedName>
        <fullName evidence="6">6861_t:CDS:1</fullName>
    </submittedName>
</protein>
<dbReference type="GO" id="GO:0005737">
    <property type="term" value="C:cytoplasm"/>
    <property type="evidence" value="ECO:0007669"/>
    <property type="project" value="TreeGrafter"/>
</dbReference>
<dbReference type="FunFam" id="3.40.30.10:FF:000001">
    <property type="entry name" value="Thioredoxin"/>
    <property type="match status" value="1"/>
</dbReference>
<dbReference type="AlphaFoldDB" id="A0A9N8WEU5"/>
<evidence type="ECO:0000259" key="5">
    <source>
        <dbReference type="PROSITE" id="PS51352"/>
    </source>
</evidence>
<accession>A0A9N8WEU5</accession>
<evidence type="ECO:0000256" key="2">
    <source>
        <dbReference type="ARBA" id="ARBA00022982"/>
    </source>
</evidence>
<dbReference type="GO" id="GO:0015035">
    <property type="term" value="F:protein-disulfide reductase activity"/>
    <property type="evidence" value="ECO:0007669"/>
    <property type="project" value="InterPro"/>
</dbReference>
<dbReference type="NCBIfam" id="TIGR01068">
    <property type="entry name" value="thioredoxin"/>
    <property type="match status" value="1"/>
</dbReference>
<dbReference type="CDD" id="cd02947">
    <property type="entry name" value="TRX_family"/>
    <property type="match status" value="1"/>
</dbReference>